<proteinExistence type="predicted"/>
<protein>
    <submittedName>
        <fullName evidence="3">Glycine-rich domain-containing protein</fullName>
    </submittedName>
</protein>
<dbReference type="InterPro" id="IPR049304">
    <property type="entry name" value="Gly_rich_dom"/>
</dbReference>
<evidence type="ECO:0000259" key="2">
    <source>
        <dbReference type="Pfam" id="PF21722"/>
    </source>
</evidence>
<organism evidence="3 4">
    <name type="scientific">Pseudomonas benzopyrenica</name>
    <dbReference type="NCBI Taxonomy" id="2993566"/>
    <lineage>
        <taxon>Bacteria</taxon>
        <taxon>Pseudomonadati</taxon>
        <taxon>Pseudomonadota</taxon>
        <taxon>Gammaproteobacteria</taxon>
        <taxon>Pseudomonadales</taxon>
        <taxon>Pseudomonadaceae</taxon>
        <taxon>Pseudomonas</taxon>
    </lineage>
</organism>
<feature type="region of interest" description="Disordered" evidence="1">
    <location>
        <begin position="669"/>
        <end position="717"/>
    </location>
</feature>
<evidence type="ECO:0000313" key="3">
    <source>
        <dbReference type="EMBL" id="WWM68796.1"/>
    </source>
</evidence>
<feature type="compositionally biased region" description="Low complexity" evidence="1">
    <location>
        <begin position="707"/>
        <end position="717"/>
    </location>
</feature>
<feature type="compositionally biased region" description="Gly residues" evidence="1">
    <location>
        <begin position="615"/>
        <end position="624"/>
    </location>
</feature>
<feature type="domain" description="Glycine-rich" evidence="2">
    <location>
        <begin position="514"/>
        <end position="727"/>
    </location>
</feature>
<accession>A0ABZ2FVC4</accession>
<feature type="region of interest" description="Disordered" evidence="1">
    <location>
        <begin position="615"/>
        <end position="649"/>
    </location>
</feature>
<dbReference type="RefSeq" id="WP_338547135.1">
    <property type="nucleotide sequence ID" value="NZ_CP145723.1"/>
</dbReference>
<feature type="compositionally biased region" description="Gly residues" evidence="1">
    <location>
        <begin position="670"/>
        <end position="687"/>
    </location>
</feature>
<evidence type="ECO:0000256" key="1">
    <source>
        <dbReference type="SAM" id="MobiDB-lite"/>
    </source>
</evidence>
<sequence>MTQQLTVTGKPVFTEALPALTTSSPGHPDSWNPQYQALLSNDHFLRNAINAVGQGLAGFEDRLEGVEITSSAALDRAMRLNWLYGASRMALELFTPAWSQRDLDPVAVTSAVAGDDSIDLETTAGLQLGQEYVIAGAAGAEVVKVSQILTSKRIRITGVLLATYDNMATLSRTNWALSVGEAAAADGSLYFSKGMTLSSALGNHLVVIRRTASAAKTRLFFIDANNATWKEAPLLQQVATGVTDAGMADYTYQVPATGEFRLKVLVTGGAIKLRHLAAVTGRPATLAAAGIGDAYTKTETDAGLAAVPRTRVVTQPTVTGSTSVTPATNFTLTAAASSRLSGVTVASFDWTKPDGSKVNTVASNGSASLTLQVQGAVGETRQVSVEAIDSDGNRSAPRQVVLTITNNNAPSMATFAHTVPSGMQQAASQAVSFSGATDADGDAITYTFDFGSSGFTASKTSGIAPNESVTLTAPATTVPSDPRSFTVYAVDAKGARTGATINVNVIGQSLWEFTTPGAYSFTPPADGQYEVIVVGGGGAGGRYSTGNACGGGGGGSGYADRKVVTLKSAQQVSGAVGSGGTTFVGSSTIGTDGGTSSFGTELSAAGGKAALSTNGGAGGSGGASGIQSSTGTSTGGSDGSDGAEFGSSSRKGAGMGAGYYSRLDSTITHGRGGLTPGRAGGGGGGWGPTPAETTNYGGGYGAGGAGSSSESQTASFGGRSGYVRVKYLGA</sequence>
<keyword evidence="4" id="KW-1185">Reference proteome</keyword>
<feature type="compositionally biased region" description="Gly residues" evidence="1">
    <location>
        <begin position="696"/>
        <end position="706"/>
    </location>
</feature>
<evidence type="ECO:0000313" key="4">
    <source>
        <dbReference type="Proteomes" id="UP001372714"/>
    </source>
</evidence>
<name>A0ABZ2FVC4_9PSED</name>
<dbReference type="Proteomes" id="UP001372714">
    <property type="component" value="Chromosome"/>
</dbReference>
<dbReference type="Pfam" id="PF21722">
    <property type="entry name" value="Gly_rich_2"/>
    <property type="match status" value="1"/>
</dbReference>
<reference evidence="3 4" key="1">
    <citation type="submission" date="2024-02" db="EMBL/GenBank/DDBJ databases">
        <title>The whole genome sequence of Pseudomonas benzopyrenica MLY92.</title>
        <authorList>
            <person name="Liu Y."/>
        </authorList>
    </citation>
    <scope>NUCLEOTIDE SEQUENCE [LARGE SCALE GENOMIC DNA]</scope>
    <source>
        <strain evidence="3 4">MLY92</strain>
    </source>
</reference>
<dbReference type="EMBL" id="CP145723">
    <property type="protein sequence ID" value="WWM68796.1"/>
    <property type="molecule type" value="Genomic_DNA"/>
</dbReference>
<gene>
    <name evidence="3" type="ORF">V6W80_11165</name>
</gene>